<accession>A0A7G3GFC3</accession>
<keyword evidence="2" id="KW-1185">Reference proteome</keyword>
<keyword evidence="1" id="KW-0614">Plasmid</keyword>
<gene>
    <name evidence="1" type="ORF">C1H71_20285</name>
</gene>
<evidence type="ECO:0000313" key="2">
    <source>
        <dbReference type="Proteomes" id="UP000515917"/>
    </source>
</evidence>
<sequence length="119" mass="14002">MLTKWQDKKTITDVQLAKVSKAGGVLELRITQLENTEFVVDAIISWTRHPLALCTRRNQNEARTFVDLDRMLKHFRSITPEIRKYKLNMHRFFFTQEASELSELPTIQLVFTPQQTQPK</sequence>
<evidence type="ECO:0000313" key="1">
    <source>
        <dbReference type="EMBL" id="QBC45884.1"/>
    </source>
</evidence>
<dbReference type="KEGG" id="ifl:C1H71_20285"/>
<reference evidence="1 2" key="1">
    <citation type="submission" date="2018-01" db="EMBL/GenBank/DDBJ databases">
        <title>Genome sequence of Iodobacter sp. strain PCH194 isolated from Indian Trans-Himalaya.</title>
        <authorList>
            <person name="Kumar V."/>
            <person name="Thakur V."/>
            <person name="Kumar S."/>
            <person name="Singh D."/>
        </authorList>
    </citation>
    <scope>NUCLEOTIDE SEQUENCE [LARGE SCALE GENOMIC DNA]</scope>
    <source>
        <strain evidence="1 2">PCH194</strain>
        <plasmid evidence="1 2">pl2</plasmid>
    </source>
</reference>
<dbReference type="AlphaFoldDB" id="A0A7G3GFC3"/>
<protein>
    <submittedName>
        <fullName evidence="1">Uncharacterized protein</fullName>
    </submittedName>
</protein>
<organism evidence="1 2">
    <name type="scientific">Iodobacter fluviatilis</name>
    <dbReference type="NCBI Taxonomy" id="537"/>
    <lineage>
        <taxon>Bacteria</taxon>
        <taxon>Pseudomonadati</taxon>
        <taxon>Pseudomonadota</taxon>
        <taxon>Betaproteobacteria</taxon>
        <taxon>Neisseriales</taxon>
        <taxon>Chitinibacteraceae</taxon>
        <taxon>Iodobacter</taxon>
    </lineage>
</organism>
<geneLocation type="plasmid" evidence="1 2">
    <name>pl2</name>
</geneLocation>
<proteinExistence type="predicted"/>
<dbReference type="Proteomes" id="UP000515917">
    <property type="component" value="Plasmid pl2"/>
</dbReference>
<dbReference type="GeneID" id="39458516"/>
<dbReference type="EMBL" id="CP025782">
    <property type="protein sequence ID" value="QBC45884.1"/>
    <property type="molecule type" value="Genomic_DNA"/>
</dbReference>
<name>A0A7G3GFC3_9NEIS</name>
<dbReference type="RefSeq" id="WP_130108360.1">
    <property type="nucleotide sequence ID" value="NZ_CP025782.1"/>
</dbReference>